<evidence type="ECO:0000256" key="1">
    <source>
        <dbReference type="ARBA" id="ARBA00001971"/>
    </source>
</evidence>
<feature type="compositionally biased region" description="Basic and acidic residues" evidence="14">
    <location>
        <begin position="630"/>
        <end position="648"/>
    </location>
</feature>
<comment type="subcellular location">
    <subcellularLocation>
        <location evidence="2">Membrane</location>
    </subcellularLocation>
</comment>
<proteinExistence type="inferred from homology"/>
<evidence type="ECO:0000256" key="11">
    <source>
        <dbReference type="ARBA" id="ARBA00023033"/>
    </source>
</evidence>
<gene>
    <name evidence="15" type="ORF">AGABI1DRAFT_130677</name>
</gene>
<dbReference type="GO" id="GO:0004497">
    <property type="term" value="F:monooxygenase activity"/>
    <property type="evidence" value="ECO:0007669"/>
    <property type="project" value="UniProtKB-KW"/>
</dbReference>
<evidence type="ECO:0000256" key="7">
    <source>
        <dbReference type="ARBA" id="ARBA00022723"/>
    </source>
</evidence>
<comment type="similarity">
    <text evidence="4">Belongs to the cytochrome P450 family.</text>
</comment>
<evidence type="ECO:0000256" key="14">
    <source>
        <dbReference type="SAM" id="MobiDB-lite"/>
    </source>
</evidence>
<keyword evidence="12" id="KW-0472">Membrane</keyword>
<dbReference type="AlphaFoldDB" id="K5WPJ5"/>
<comment type="cofactor">
    <cofactor evidence="1 13">
        <name>heme</name>
        <dbReference type="ChEBI" id="CHEBI:30413"/>
    </cofactor>
</comment>
<sequence>MSSSLTTSLFNFAYEHKFIIGTLSLLNLTIIYKTILYPLYISPLRHIPGPPLFPLLKSKLNPFAYLLAPIKGQFPAIITGEAGIPQREWLKLYGGEKGIIRVVGPVGIERLLFLSPEACERILVKEWVDYPRPKFMRDILGLVAGYGLLTVTRNEHKQMRRMMNPAFSLPNLVSQMDEYHRSIDSLLKIFDTQISTSKTPESGLIIPTYEWMSKVTLDIICSTAFSYHPNSLHDPHNELATAYEKLIDKQDGPNLAWFIGMVSVVPGFCTFVNSRFAWRIRKWIRPLPEFGLIAVVIESMHQIRSISKRMLDQKMRDESHSDVMERERKKDIMSLLVRARKESLESQPRGSWSLSDEAMMDQVLTFLGAGHETTASGLAWTLYLLAANKQAQTHLRKELTPIFNDNPKPEYKSLKELQYLDNVIMEGLRLFPPVPMTFRQAAKTDYIDGVLVPKGTLLYIPIRVINTWKSTWGPDAEEFHPERWSNLSIKNYNSQYSFMSFIFGPHACIGKTMAIIEMKTVIASLIVNFEFDLAFEGQIPKPTAAVTMKPKDNMPLRLLHAHPDWSQQPVIHVYYRERPPARHEDESQVVAPPLVVPGYGADRRESPSSASQVVHHYADVSQVTNPFDDSPNHEDATMPDFEETRQETPHNSPKNSEPPPQEAIQTSPVNSFVDHHEYHDSSYDNLTSHGYNSTFQSTFGSLIGLPPSPVLTEFAVQQPAILPVTDTAYPEYIHDTLAYVFDQPAGRRNYYPLWSHVLEYWFPSTQGFEILEDWDPKKSNSMGSESFSTTPTQSFAVFDITSPTEPFLFVNVHNALAVNDFTKRQARITMDETFETLRACSFGAGFETLCVISAVGAKWGMVMRETGWLDSDLNGDGDCVGVWEEDITTPESFDVVRYCFEGMKSSIQRRRQR</sequence>
<dbReference type="RefSeq" id="XP_007332236.1">
    <property type="nucleotide sequence ID" value="XM_007332174.1"/>
</dbReference>
<keyword evidence="9" id="KW-0560">Oxidoreductase</keyword>
<keyword evidence="16" id="KW-1185">Reference proteome</keyword>
<dbReference type="GeneID" id="18827268"/>
<organism evidence="15 16">
    <name type="scientific">Agaricus bisporus var. burnettii (strain JB137-S8 / ATCC MYA-4627 / FGSC 10392)</name>
    <name type="common">White button mushroom</name>
    <dbReference type="NCBI Taxonomy" id="597362"/>
    <lineage>
        <taxon>Eukaryota</taxon>
        <taxon>Fungi</taxon>
        <taxon>Dikarya</taxon>
        <taxon>Basidiomycota</taxon>
        <taxon>Agaricomycotina</taxon>
        <taxon>Agaricomycetes</taxon>
        <taxon>Agaricomycetidae</taxon>
        <taxon>Agaricales</taxon>
        <taxon>Agaricineae</taxon>
        <taxon>Agaricaceae</taxon>
        <taxon>Agaricus</taxon>
    </lineage>
</organism>
<dbReference type="OMA" id="YHRSIDS"/>
<evidence type="ECO:0000256" key="13">
    <source>
        <dbReference type="PIRSR" id="PIRSR602401-1"/>
    </source>
</evidence>
<dbReference type="GO" id="GO:0016705">
    <property type="term" value="F:oxidoreductase activity, acting on paired donors, with incorporation or reduction of molecular oxygen"/>
    <property type="evidence" value="ECO:0007669"/>
    <property type="project" value="InterPro"/>
</dbReference>
<evidence type="ECO:0000256" key="6">
    <source>
        <dbReference type="ARBA" id="ARBA00022692"/>
    </source>
</evidence>
<dbReference type="InParanoid" id="K5WPJ5"/>
<evidence type="ECO:0000313" key="16">
    <source>
        <dbReference type="Proteomes" id="UP000008493"/>
    </source>
</evidence>
<dbReference type="PRINTS" id="PR00385">
    <property type="entry name" value="P450"/>
</dbReference>
<evidence type="ECO:0008006" key="17">
    <source>
        <dbReference type="Google" id="ProtNLM"/>
    </source>
</evidence>
<keyword evidence="8" id="KW-1133">Transmembrane helix</keyword>
<evidence type="ECO:0000256" key="2">
    <source>
        <dbReference type="ARBA" id="ARBA00004370"/>
    </source>
</evidence>
<dbReference type="SUPFAM" id="SSF48264">
    <property type="entry name" value="Cytochrome P450"/>
    <property type="match status" value="1"/>
</dbReference>
<dbReference type="PANTHER" id="PTHR24305:SF166">
    <property type="entry name" value="CYTOCHROME P450 12A4, MITOCHONDRIAL-RELATED"/>
    <property type="match status" value="1"/>
</dbReference>
<evidence type="ECO:0000313" key="15">
    <source>
        <dbReference type="EMBL" id="EKM77261.1"/>
    </source>
</evidence>
<name>K5WPJ5_AGABU</name>
<feature type="region of interest" description="Disordered" evidence="14">
    <location>
        <begin position="581"/>
        <end position="666"/>
    </location>
</feature>
<dbReference type="InterPro" id="IPR002401">
    <property type="entry name" value="Cyt_P450_E_grp-I"/>
</dbReference>
<reference evidence="16" key="1">
    <citation type="journal article" date="2012" name="Proc. Natl. Acad. Sci. U.S.A.">
        <title>Genome sequence of the button mushroom Agaricus bisporus reveals mechanisms governing adaptation to a humic-rich ecological niche.</title>
        <authorList>
            <person name="Morin E."/>
            <person name="Kohler A."/>
            <person name="Baker A.R."/>
            <person name="Foulongne-Oriol M."/>
            <person name="Lombard V."/>
            <person name="Nagy L.G."/>
            <person name="Ohm R.A."/>
            <person name="Patyshakuliyeva A."/>
            <person name="Brun A."/>
            <person name="Aerts A.L."/>
            <person name="Bailey A.M."/>
            <person name="Billette C."/>
            <person name="Coutinho P.M."/>
            <person name="Deakin G."/>
            <person name="Doddapaneni H."/>
            <person name="Floudas D."/>
            <person name="Grimwood J."/>
            <person name="Hilden K."/>
            <person name="Kuees U."/>
            <person name="LaButti K.M."/>
            <person name="Lapidus A."/>
            <person name="Lindquist E.A."/>
            <person name="Lucas S.M."/>
            <person name="Murat C."/>
            <person name="Riley R.W."/>
            <person name="Salamov A.A."/>
            <person name="Schmutz J."/>
            <person name="Subramanian V."/>
            <person name="Woesten H.A.B."/>
            <person name="Xu J."/>
            <person name="Eastwood D.C."/>
            <person name="Foster G.D."/>
            <person name="Sonnenberg A.S."/>
            <person name="Cullen D."/>
            <person name="de Vries R.P."/>
            <person name="Lundell T."/>
            <person name="Hibbett D.S."/>
            <person name="Henrissat B."/>
            <person name="Burton K.S."/>
            <person name="Kerrigan R.W."/>
            <person name="Challen M.P."/>
            <person name="Grigoriev I.V."/>
            <person name="Martin F."/>
        </authorList>
    </citation>
    <scope>NUCLEOTIDE SEQUENCE [LARGE SCALE GENOMIC DNA]</scope>
    <source>
        <strain evidence="16">JB137-S8 / ATCC MYA-4627 / FGSC 10392</strain>
    </source>
</reference>
<dbReference type="KEGG" id="abp:AGABI1DRAFT130677"/>
<evidence type="ECO:0000256" key="3">
    <source>
        <dbReference type="ARBA" id="ARBA00004721"/>
    </source>
</evidence>
<protein>
    <recommendedName>
        <fullName evidence="17">Cytochrome P450</fullName>
    </recommendedName>
</protein>
<keyword evidence="10 13" id="KW-0408">Iron</keyword>
<dbReference type="eggNOG" id="KOG0157">
    <property type="taxonomic scope" value="Eukaryota"/>
</dbReference>
<dbReference type="PANTHER" id="PTHR24305">
    <property type="entry name" value="CYTOCHROME P450"/>
    <property type="match status" value="1"/>
</dbReference>
<accession>K5WPJ5</accession>
<dbReference type="Gene3D" id="1.10.630.10">
    <property type="entry name" value="Cytochrome P450"/>
    <property type="match status" value="1"/>
</dbReference>
<feature type="binding site" description="axial binding residue" evidence="13">
    <location>
        <position position="508"/>
    </location>
    <ligand>
        <name>heme</name>
        <dbReference type="ChEBI" id="CHEBI:30413"/>
    </ligand>
    <ligandPart>
        <name>Fe</name>
        <dbReference type="ChEBI" id="CHEBI:18248"/>
    </ligandPart>
</feature>
<evidence type="ECO:0000256" key="10">
    <source>
        <dbReference type="ARBA" id="ARBA00023004"/>
    </source>
</evidence>
<keyword evidence="5 13" id="KW-0349">Heme</keyword>
<dbReference type="GO" id="GO:0005506">
    <property type="term" value="F:iron ion binding"/>
    <property type="evidence" value="ECO:0007669"/>
    <property type="project" value="InterPro"/>
</dbReference>
<dbReference type="Pfam" id="PF00067">
    <property type="entry name" value="p450"/>
    <property type="match status" value="1"/>
</dbReference>
<dbReference type="PRINTS" id="PR00463">
    <property type="entry name" value="EP450I"/>
</dbReference>
<dbReference type="Proteomes" id="UP000008493">
    <property type="component" value="Unassembled WGS sequence"/>
</dbReference>
<dbReference type="InterPro" id="IPR036396">
    <property type="entry name" value="Cyt_P450_sf"/>
</dbReference>
<dbReference type="STRING" id="597362.K5WPJ5"/>
<keyword evidence="6" id="KW-0812">Transmembrane</keyword>
<dbReference type="HOGENOM" id="CLU_318550_0_0_1"/>
<dbReference type="OrthoDB" id="10029320at2759"/>
<dbReference type="InterPro" id="IPR001128">
    <property type="entry name" value="Cyt_P450"/>
</dbReference>
<keyword evidence="11" id="KW-0503">Monooxygenase</keyword>
<evidence type="ECO:0000256" key="5">
    <source>
        <dbReference type="ARBA" id="ARBA00022617"/>
    </source>
</evidence>
<evidence type="ECO:0000256" key="8">
    <source>
        <dbReference type="ARBA" id="ARBA00022989"/>
    </source>
</evidence>
<dbReference type="EMBL" id="JH971397">
    <property type="protein sequence ID" value="EKM77261.1"/>
    <property type="molecule type" value="Genomic_DNA"/>
</dbReference>
<dbReference type="GO" id="GO:0020037">
    <property type="term" value="F:heme binding"/>
    <property type="evidence" value="ECO:0007669"/>
    <property type="project" value="InterPro"/>
</dbReference>
<keyword evidence="7 13" id="KW-0479">Metal-binding</keyword>
<evidence type="ECO:0000256" key="9">
    <source>
        <dbReference type="ARBA" id="ARBA00023002"/>
    </source>
</evidence>
<comment type="pathway">
    <text evidence="3">Secondary metabolite biosynthesis; terpenoid biosynthesis.</text>
</comment>
<dbReference type="InterPro" id="IPR050121">
    <property type="entry name" value="Cytochrome_P450_monoxygenase"/>
</dbReference>
<dbReference type="GO" id="GO:0016020">
    <property type="term" value="C:membrane"/>
    <property type="evidence" value="ECO:0007669"/>
    <property type="project" value="UniProtKB-SubCell"/>
</dbReference>
<evidence type="ECO:0000256" key="4">
    <source>
        <dbReference type="ARBA" id="ARBA00010617"/>
    </source>
</evidence>
<evidence type="ECO:0000256" key="12">
    <source>
        <dbReference type="ARBA" id="ARBA00023136"/>
    </source>
</evidence>